<dbReference type="FunFam" id="3.40.50.300:FF:000016">
    <property type="entry name" value="Oligopeptide ABC transporter ATP-binding component"/>
    <property type="match status" value="1"/>
</dbReference>
<dbReference type="Gene3D" id="3.40.50.300">
    <property type="entry name" value="P-loop containing nucleotide triphosphate hydrolases"/>
    <property type="match status" value="1"/>
</dbReference>
<dbReference type="PANTHER" id="PTHR43297:SF14">
    <property type="entry name" value="ATPASE AAA-TYPE CORE DOMAIN-CONTAINING PROTEIN"/>
    <property type="match status" value="1"/>
</dbReference>
<evidence type="ECO:0000256" key="1">
    <source>
        <dbReference type="ARBA" id="ARBA00004202"/>
    </source>
</evidence>
<dbReference type="InterPro" id="IPR003439">
    <property type="entry name" value="ABC_transporter-like_ATP-bd"/>
</dbReference>
<dbReference type="PANTHER" id="PTHR43297">
    <property type="entry name" value="OLIGOPEPTIDE TRANSPORT ATP-BINDING PROTEIN APPD"/>
    <property type="match status" value="1"/>
</dbReference>
<dbReference type="InterPro" id="IPR003593">
    <property type="entry name" value="AAA+_ATPase"/>
</dbReference>
<keyword evidence="12" id="KW-1185">Reference proteome</keyword>
<comment type="subcellular location">
    <subcellularLocation>
        <location evidence="1">Cell membrane</location>
        <topology evidence="1">Peripheral membrane protein</topology>
    </subcellularLocation>
</comment>
<keyword evidence="6" id="KW-0547">Nucleotide-binding</keyword>
<protein>
    <submittedName>
        <fullName evidence="11">ABC transporter ATP-binding protein</fullName>
    </submittedName>
</protein>
<comment type="similarity">
    <text evidence="2">Belongs to the ABC transporter superfamily.</text>
</comment>
<evidence type="ECO:0000256" key="6">
    <source>
        <dbReference type="ARBA" id="ARBA00022741"/>
    </source>
</evidence>
<keyword evidence="7 11" id="KW-0067">ATP-binding</keyword>
<dbReference type="Pfam" id="PF00005">
    <property type="entry name" value="ABC_tran"/>
    <property type="match status" value="1"/>
</dbReference>
<dbReference type="SMART" id="SM00382">
    <property type="entry name" value="AAA"/>
    <property type="match status" value="1"/>
</dbReference>
<dbReference type="GO" id="GO:0015833">
    <property type="term" value="P:peptide transport"/>
    <property type="evidence" value="ECO:0007669"/>
    <property type="project" value="InterPro"/>
</dbReference>
<dbReference type="InterPro" id="IPR013563">
    <property type="entry name" value="Oligopep_ABC_C"/>
</dbReference>
<dbReference type="EMBL" id="CP058649">
    <property type="protein sequence ID" value="QUI24795.1"/>
    <property type="molecule type" value="Genomic_DNA"/>
</dbReference>
<keyword evidence="4" id="KW-1003">Cell membrane</keyword>
<dbReference type="GO" id="GO:0016887">
    <property type="term" value="F:ATP hydrolysis activity"/>
    <property type="evidence" value="ECO:0007669"/>
    <property type="project" value="InterPro"/>
</dbReference>
<evidence type="ECO:0000256" key="7">
    <source>
        <dbReference type="ARBA" id="ARBA00022840"/>
    </source>
</evidence>
<keyword evidence="5" id="KW-0997">Cell inner membrane</keyword>
<reference evidence="11" key="1">
    <citation type="submission" date="2020-07" db="EMBL/GenBank/DDBJ databases">
        <title>Vallitalea pronyensis genome.</title>
        <authorList>
            <person name="Postec A."/>
        </authorList>
    </citation>
    <scope>NUCLEOTIDE SEQUENCE</scope>
    <source>
        <strain evidence="11">FatNI3</strain>
    </source>
</reference>
<keyword evidence="3" id="KW-0813">Transport</keyword>
<dbReference type="Pfam" id="PF08352">
    <property type="entry name" value="oligo_HPY"/>
    <property type="match status" value="1"/>
</dbReference>
<dbReference type="PROSITE" id="PS50893">
    <property type="entry name" value="ABC_TRANSPORTER_2"/>
    <property type="match status" value="1"/>
</dbReference>
<accession>A0A8J8MN76</accession>
<evidence type="ECO:0000256" key="8">
    <source>
        <dbReference type="ARBA" id="ARBA00022967"/>
    </source>
</evidence>
<dbReference type="GO" id="GO:0005524">
    <property type="term" value="F:ATP binding"/>
    <property type="evidence" value="ECO:0007669"/>
    <property type="project" value="UniProtKB-KW"/>
</dbReference>
<dbReference type="KEGG" id="vpy:HZI73_21925"/>
<feature type="domain" description="ABC transporter" evidence="10">
    <location>
        <begin position="9"/>
        <end position="256"/>
    </location>
</feature>
<dbReference type="PROSITE" id="PS00211">
    <property type="entry name" value="ABC_TRANSPORTER_1"/>
    <property type="match status" value="1"/>
</dbReference>
<evidence type="ECO:0000313" key="11">
    <source>
        <dbReference type="EMBL" id="QUI24795.1"/>
    </source>
</evidence>
<evidence type="ECO:0000259" key="10">
    <source>
        <dbReference type="PROSITE" id="PS50893"/>
    </source>
</evidence>
<dbReference type="InterPro" id="IPR027417">
    <property type="entry name" value="P-loop_NTPase"/>
</dbReference>
<proteinExistence type="inferred from homology"/>
<gene>
    <name evidence="11" type="ORF">HZI73_21925</name>
</gene>
<evidence type="ECO:0000256" key="3">
    <source>
        <dbReference type="ARBA" id="ARBA00022448"/>
    </source>
</evidence>
<evidence type="ECO:0000313" key="12">
    <source>
        <dbReference type="Proteomes" id="UP000683246"/>
    </source>
</evidence>
<organism evidence="11 12">
    <name type="scientific">Vallitalea pronyensis</name>
    <dbReference type="NCBI Taxonomy" id="1348613"/>
    <lineage>
        <taxon>Bacteria</taxon>
        <taxon>Bacillati</taxon>
        <taxon>Bacillota</taxon>
        <taxon>Clostridia</taxon>
        <taxon>Lachnospirales</taxon>
        <taxon>Vallitaleaceae</taxon>
        <taxon>Vallitalea</taxon>
    </lineage>
</organism>
<dbReference type="NCBIfam" id="TIGR01727">
    <property type="entry name" value="oligo_HPY"/>
    <property type="match status" value="1"/>
</dbReference>
<dbReference type="CDD" id="cd03257">
    <property type="entry name" value="ABC_NikE_OppD_transporters"/>
    <property type="match status" value="1"/>
</dbReference>
<keyword evidence="9" id="KW-0472">Membrane</keyword>
<name>A0A8J8MN76_9FIRM</name>
<evidence type="ECO:0000256" key="4">
    <source>
        <dbReference type="ARBA" id="ARBA00022475"/>
    </source>
</evidence>
<dbReference type="SUPFAM" id="SSF52540">
    <property type="entry name" value="P-loop containing nucleoside triphosphate hydrolases"/>
    <property type="match status" value="1"/>
</dbReference>
<dbReference type="InterPro" id="IPR050388">
    <property type="entry name" value="ABC_Ni/Peptide_Import"/>
</dbReference>
<dbReference type="RefSeq" id="WP_212695491.1">
    <property type="nucleotide sequence ID" value="NZ_CP058649.1"/>
</dbReference>
<evidence type="ECO:0000256" key="5">
    <source>
        <dbReference type="ARBA" id="ARBA00022519"/>
    </source>
</evidence>
<dbReference type="InterPro" id="IPR017871">
    <property type="entry name" value="ABC_transporter-like_CS"/>
</dbReference>
<evidence type="ECO:0000256" key="9">
    <source>
        <dbReference type="ARBA" id="ARBA00023136"/>
    </source>
</evidence>
<dbReference type="AlphaFoldDB" id="A0A8J8MN76"/>
<evidence type="ECO:0000256" key="2">
    <source>
        <dbReference type="ARBA" id="ARBA00005417"/>
    </source>
</evidence>
<sequence length="324" mass="35887">MNNEVLLSVKNVDVEYEVDRGRLKAVSNVSFDIKRGEFFGLAGESGCGKTTMAFAVMRLLKGMAHISNGEIVFNGKNILELGSESLRQFRWDQASMVLQSAMNNLNPVMTIGRQLADVIVAHEGKKTKAALRERIKKLLAIVNIDESRIDAFPHELSGGMRQRVVIAMAMALKPDLVIFDEPTTALDVVVQYNIIKRVIELKESMGFSILFITHDLPLMLEMCDRIGIMYAGKIVEVAPVEILLEGPAHPYTDGLLKSFPSLVGPRTKLKGIPGSIPDLITPPKGCLFKNRCTKRTKDCENDPVNEKLSEGHYVACFNKLNGIM</sequence>
<dbReference type="Proteomes" id="UP000683246">
    <property type="component" value="Chromosome"/>
</dbReference>
<keyword evidence="8" id="KW-1278">Translocase</keyword>
<dbReference type="GO" id="GO:0005886">
    <property type="term" value="C:plasma membrane"/>
    <property type="evidence" value="ECO:0007669"/>
    <property type="project" value="UniProtKB-SubCell"/>
</dbReference>